<evidence type="ECO:0000259" key="11">
    <source>
        <dbReference type="PROSITE" id="PS52015"/>
    </source>
</evidence>
<evidence type="ECO:0000256" key="3">
    <source>
        <dbReference type="ARBA" id="ARBA00022448"/>
    </source>
</evidence>
<dbReference type="Gene3D" id="3.30.1150.10">
    <property type="match status" value="1"/>
</dbReference>
<dbReference type="NCBIfam" id="TIGR01352">
    <property type="entry name" value="tonB_Cterm"/>
    <property type="match status" value="1"/>
</dbReference>
<reference evidence="13" key="1">
    <citation type="journal article" date="2019" name="Int. J. Syst. Evol. Microbiol.">
        <title>The Global Catalogue of Microorganisms (GCM) 10K type strain sequencing project: providing services to taxonomists for standard genome sequencing and annotation.</title>
        <authorList>
            <consortium name="The Broad Institute Genomics Platform"/>
            <consortium name="The Broad Institute Genome Sequencing Center for Infectious Disease"/>
            <person name="Wu L."/>
            <person name="Ma J."/>
        </authorList>
    </citation>
    <scope>NUCLEOTIDE SEQUENCE [LARGE SCALE GENOMIC DNA]</scope>
    <source>
        <strain evidence="13">CGMCC 1.6784</strain>
    </source>
</reference>
<sequence>MYRSFSTTWTKERFVSTAASVLINLGIAATFVGLTSGGAKKLDPRPALTVIALGTGHSDNDSDAEAKTAAAASPPSPSAEQQESKQHKMEASRIVLHHQAEQSADTDEDASEQVQEIDLALTSAMPPATQVFAPAPPHRTETATAQGAAEAGEDENAARSSAAGNGVAAKYAAAVRRHLMRHRRHNTVGAGSAYVHFTVQANGHCRNVEIARSSGSSQFDRAAIQMVRRAVPFPRPPEGLSRSFNFEITGT</sequence>
<keyword evidence="3" id="KW-0813">Transport</keyword>
<proteinExistence type="inferred from homology"/>
<gene>
    <name evidence="12" type="ORF">GCM10011349_42550</name>
</gene>
<comment type="subcellular location">
    <subcellularLocation>
        <location evidence="1">Cell inner membrane</location>
        <topology evidence="1">Single-pass membrane protein</topology>
        <orientation evidence="1">Periplasmic side</orientation>
    </subcellularLocation>
</comment>
<evidence type="ECO:0000313" key="13">
    <source>
        <dbReference type="Proteomes" id="UP000605099"/>
    </source>
</evidence>
<keyword evidence="4" id="KW-1003">Cell membrane</keyword>
<evidence type="ECO:0000256" key="7">
    <source>
        <dbReference type="ARBA" id="ARBA00022927"/>
    </source>
</evidence>
<dbReference type="PANTHER" id="PTHR33446">
    <property type="entry name" value="PROTEIN TONB-RELATED"/>
    <property type="match status" value="1"/>
</dbReference>
<feature type="domain" description="TonB C-terminal" evidence="11">
    <location>
        <begin position="165"/>
        <end position="251"/>
    </location>
</feature>
<comment type="similarity">
    <text evidence="2">Belongs to the TonB family.</text>
</comment>
<dbReference type="PROSITE" id="PS52015">
    <property type="entry name" value="TONB_CTD"/>
    <property type="match status" value="1"/>
</dbReference>
<dbReference type="EMBL" id="BMLK01000032">
    <property type="protein sequence ID" value="GGN60678.1"/>
    <property type="molecule type" value="Genomic_DNA"/>
</dbReference>
<evidence type="ECO:0000256" key="4">
    <source>
        <dbReference type="ARBA" id="ARBA00022475"/>
    </source>
</evidence>
<keyword evidence="5" id="KW-0997">Cell inner membrane</keyword>
<feature type="region of interest" description="Disordered" evidence="10">
    <location>
        <begin position="133"/>
        <end position="165"/>
    </location>
</feature>
<evidence type="ECO:0000256" key="9">
    <source>
        <dbReference type="ARBA" id="ARBA00023136"/>
    </source>
</evidence>
<evidence type="ECO:0000256" key="8">
    <source>
        <dbReference type="ARBA" id="ARBA00022989"/>
    </source>
</evidence>
<evidence type="ECO:0000256" key="5">
    <source>
        <dbReference type="ARBA" id="ARBA00022519"/>
    </source>
</evidence>
<dbReference type="InterPro" id="IPR051045">
    <property type="entry name" value="TonB-dependent_transducer"/>
</dbReference>
<dbReference type="RefSeq" id="WP_188823120.1">
    <property type="nucleotide sequence ID" value="NZ_BMLK01000032.1"/>
</dbReference>
<dbReference type="Pfam" id="PF13103">
    <property type="entry name" value="TonB_2"/>
    <property type="match status" value="1"/>
</dbReference>
<name>A0ABQ2JXW5_9SPHN</name>
<comment type="caution">
    <text evidence="12">The sequence shown here is derived from an EMBL/GenBank/DDBJ whole genome shotgun (WGS) entry which is preliminary data.</text>
</comment>
<keyword evidence="9" id="KW-0472">Membrane</keyword>
<keyword evidence="7" id="KW-0653">Protein transport</keyword>
<evidence type="ECO:0000256" key="1">
    <source>
        <dbReference type="ARBA" id="ARBA00004383"/>
    </source>
</evidence>
<accession>A0ABQ2JXW5</accession>
<dbReference type="Proteomes" id="UP000605099">
    <property type="component" value="Unassembled WGS sequence"/>
</dbReference>
<dbReference type="InterPro" id="IPR006260">
    <property type="entry name" value="TonB/TolA_C"/>
</dbReference>
<keyword evidence="6" id="KW-0812">Transmembrane</keyword>
<evidence type="ECO:0000313" key="12">
    <source>
        <dbReference type="EMBL" id="GGN60678.1"/>
    </source>
</evidence>
<organism evidence="12 13">
    <name type="scientific">Novosphingobium indicum</name>
    <dbReference type="NCBI Taxonomy" id="462949"/>
    <lineage>
        <taxon>Bacteria</taxon>
        <taxon>Pseudomonadati</taxon>
        <taxon>Pseudomonadota</taxon>
        <taxon>Alphaproteobacteria</taxon>
        <taxon>Sphingomonadales</taxon>
        <taxon>Sphingomonadaceae</taxon>
        <taxon>Novosphingobium</taxon>
    </lineage>
</organism>
<feature type="compositionally biased region" description="Basic and acidic residues" evidence="10">
    <location>
        <begin position="82"/>
        <end position="91"/>
    </location>
</feature>
<evidence type="ECO:0000256" key="10">
    <source>
        <dbReference type="SAM" id="MobiDB-lite"/>
    </source>
</evidence>
<feature type="compositionally biased region" description="Low complexity" evidence="10">
    <location>
        <begin position="67"/>
        <end position="81"/>
    </location>
</feature>
<evidence type="ECO:0000256" key="2">
    <source>
        <dbReference type="ARBA" id="ARBA00006555"/>
    </source>
</evidence>
<dbReference type="SUPFAM" id="SSF74653">
    <property type="entry name" value="TolA/TonB C-terminal domain"/>
    <property type="match status" value="1"/>
</dbReference>
<feature type="region of interest" description="Disordered" evidence="10">
    <location>
        <begin position="53"/>
        <end position="91"/>
    </location>
</feature>
<keyword evidence="8" id="KW-1133">Transmembrane helix</keyword>
<evidence type="ECO:0000256" key="6">
    <source>
        <dbReference type="ARBA" id="ARBA00022692"/>
    </source>
</evidence>
<protein>
    <recommendedName>
        <fullName evidence="11">TonB C-terminal domain-containing protein</fullName>
    </recommendedName>
</protein>
<dbReference type="InterPro" id="IPR037682">
    <property type="entry name" value="TonB_C"/>
</dbReference>
<keyword evidence="13" id="KW-1185">Reference proteome</keyword>